<dbReference type="PANTHER" id="PTHR43270:SF8">
    <property type="entry name" value="DI- AND TRIPEPTIDASE DUG2-RELATED"/>
    <property type="match status" value="1"/>
</dbReference>
<dbReference type="Proteomes" id="UP001477672">
    <property type="component" value="Unassembled WGS sequence"/>
</dbReference>
<dbReference type="EMBL" id="JBBMFA010000084">
    <property type="protein sequence ID" value="MEQ2520288.1"/>
    <property type="molecule type" value="Genomic_DNA"/>
</dbReference>
<reference evidence="5 6" key="1">
    <citation type="submission" date="2024-03" db="EMBL/GenBank/DDBJ databases">
        <title>Human intestinal bacterial collection.</title>
        <authorList>
            <person name="Pauvert C."/>
            <person name="Hitch T.C.A."/>
            <person name="Clavel T."/>
        </authorList>
    </citation>
    <scope>NUCLEOTIDE SEQUENCE [LARGE SCALE GENOMIC DNA]</scope>
    <source>
        <strain evidence="5 6">CLA-JM-H11</strain>
    </source>
</reference>
<dbReference type="Pfam" id="PF01546">
    <property type="entry name" value="Peptidase_M20"/>
    <property type="match status" value="1"/>
</dbReference>
<name>A0ABV1GFK1_9FIRM</name>
<accession>A0ABV1GFK1</accession>
<evidence type="ECO:0000313" key="5">
    <source>
        <dbReference type="EMBL" id="MEQ2520288.1"/>
    </source>
</evidence>
<evidence type="ECO:0000256" key="1">
    <source>
        <dbReference type="ARBA" id="ARBA00022670"/>
    </source>
</evidence>
<sequence>MQDYSKLYQYIDDHAEEYIALLQQFCRQPSISAQNMGLREMAQLIMQTLQNMHAQTDLVETGGAPIVYAEWAGRNPSRTVTFYNHYDVQPVEPLDEWESDPFGAQIRNGKLYARGATDNKGSLLSRLCAVMACQAVYGQPALNVKLIYEGEEEIGSPHLAEFARRYPQRLQTDGFAWEGGSKQLGGPLEVCFGTKGMLFVELRCRTASADQHSSKAAIVKNPAWRLVQALATMKDAQDHITIDGFYDSVRPLTDYERECLKTLCFDEAANRERMGLDEYINGLTGLPLLEKFYYEPTANIAGFRAGETGPSAKTVLPASASVAMDFRLVPDQMPQEIFQRIREHLDRRGFTDVELVLRSGEPPYRADPLSLFGRTVIRCVKPVYGMEPEVFAGAADTTALYQFCHGTGLDAVLFGAGNDGANIHAPNENIILEDYIHAIKLAATVMEEFALADTEAAARI</sequence>
<dbReference type="SUPFAM" id="SSF53187">
    <property type="entry name" value="Zn-dependent exopeptidases"/>
    <property type="match status" value="1"/>
</dbReference>
<evidence type="ECO:0000259" key="4">
    <source>
        <dbReference type="Pfam" id="PF07687"/>
    </source>
</evidence>
<evidence type="ECO:0000313" key="6">
    <source>
        <dbReference type="Proteomes" id="UP001477672"/>
    </source>
</evidence>
<dbReference type="Pfam" id="PF07687">
    <property type="entry name" value="M20_dimer"/>
    <property type="match status" value="1"/>
</dbReference>
<evidence type="ECO:0000256" key="3">
    <source>
        <dbReference type="ARBA" id="ARBA00022801"/>
    </source>
</evidence>
<dbReference type="PANTHER" id="PTHR43270">
    <property type="entry name" value="BETA-ALA-HIS DIPEPTIDASE"/>
    <property type="match status" value="1"/>
</dbReference>
<dbReference type="RefSeq" id="WP_349215771.1">
    <property type="nucleotide sequence ID" value="NZ_JBBMFA010000084.1"/>
</dbReference>
<keyword evidence="2" id="KW-0479">Metal-binding</keyword>
<proteinExistence type="predicted"/>
<comment type="caution">
    <text evidence="5">The sequence shown here is derived from an EMBL/GenBank/DDBJ whole genome shotgun (WGS) entry which is preliminary data.</text>
</comment>
<feature type="domain" description="Peptidase M20 dimerisation" evidence="4">
    <location>
        <begin position="193"/>
        <end position="348"/>
    </location>
</feature>
<dbReference type="InterPro" id="IPR002933">
    <property type="entry name" value="Peptidase_M20"/>
</dbReference>
<protein>
    <submittedName>
        <fullName evidence="5">M20/M25/M40 family metallo-hydrolase</fullName>
    </submittedName>
</protein>
<gene>
    <name evidence="5" type="ORF">WMO24_07585</name>
</gene>
<organism evidence="5 6">
    <name type="scientific">Ruthenibacterium intestinale</name>
    <dbReference type="NCBI Taxonomy" id="3133163"/>
    <lineage>
        <taxon>Bacteria</taxon>
        <taxon>Bacillati</taxon>
        <taxon>Bacillota</taxon>
        <taxon>Clostridia</taxon>
        <taxon>Eubacteriales</taxon>
        <taxon>Oscillospiraceae</taxon>
        <taxon>Ruthenibacterium</taxon>
    </lineage>
</organism>
<dbReference type="InterPro" id="IPR051458">
    <property type="entry name" value="Cyt/Met_Dipeptidase"/>
</dbReference>
<dbReference type="NCBIfam" id="NF005034">
    <property type="entry name" value="PRK06446.1"/>
    <property type="match status" value="1"/>
</dbReference>
<keyword evidence="6" id="KW-1185">Reference proteome</keyword>
<keyword evidence="1" id="KW-0645">Protease</keyword>
<evidence type="ECO:0000256" key="2">
    <source>
        <dbReference type="ARBA" id="ARBA00022723"/>
    </source>
</evidence>
<dbReference type="InterPro" id="IPR011650">
    <property type="entry name" value="Peptidase_M20_dimer"/>
</dbReference>
<keyword evidence="3" id="KW-0378">Hydrolase</keyword>
<dbReference type="Gene3D" id="3.40.630.10">
    <property type="entry name" value="Zn peptidases"/>
    <property type="match status" value="1"/>
</dbReference>
<dbReference type="Gene3D" id="3.30.70.360">
    <property type="match status" value="1"/>
</dbReference>